<keyword evidence="10" id="KW-0539">Nucleus</keyword>
<evidence type="ECO:0000256" key="1">
    <source>
        <dbReference type="ARBA" id="ARBA00004123"/>
    </source>
</evidence>
<feature type="compositionally biased region" description="Polar residues" evidence="13">
    <location>
        <begin position="204"/>
        <end position="222"/>
    </location>
</feature>
<keyword evidence="4" id="KW-0217">Developmental protein</keyword>
<evidence type="ECO:0000256" key="10">
    <source>
        <dbReference type="ARBA" id="ARBA00023242"/>
    </source>
</evidence>
<evidence type="ECO:0000256" key="6">
    <source>
        <dbReference type="ARBA" id="ARBA00022788"/>
    </source>
</evidence>
<keyword evidence="9" id="KW-0804">Transcription</keyword>
<evidence type="ECO:0000313" key="16">
    <source>
        <dbReference type="Proteomes" id="UP001608902"/>
    </source>
</evidence>
<evidence type="ECO:0000256" key="7">
    <source>
        <dbReference type="ARBA" id="ARBA00023015"/>
    </source>
</evidence>
<feature type="compositionally biased region" description="Basic and acidic residues" evidence="13">
    <location>
        <begin position="313"/>
        <end position="344"/>
    </location>
</feature>
<keyword evidence="7" id="KW-0805">Transcription regulation</keyword>
<evidence type="ECO:0000256" key="12">
    <source>
        <dbReference type="ARBA" id="ARBA00032149"/>
    </source>
</evidence>
<dbReference type="Proteomes" id="UP001608902">
    <property type="component" value="Unassembled WGS sequence"/>
</dbReference>
<organism evidence="15 16">
    <name type="scientific">Gnathostoma spinigerum</name>
    <dbReference type="NCBI Taxonomy" id="75299"/>
    <lineage>
        <taxon>Eukaryota</taxon>
        <taxon>Metazoa</taxon>
        <taxon>Ecdysozoa</taxon>
        <taxon>Nematoda</taxon>
        <taxon>Chromadorea</taxon>
        <taxon>Rhabditida</taxon>
        <taxon>Spirurina</taxon>
        <taxon>Gnathostomatomorpha</taxon>
        <taxon>Gnathostomatoidea</taxon>
        <taxon>Gnathostomatidae</taxon>
        <taxon>Gnathostoma</taxon>
    </lineage>
</organism>
<gene>
    <name evidence="15" type="ORF">AB6A40_003672</name>
</gene>
<keyword evidence="6" id="KW-0562">Pair-rule protein</keyword>
<comment type="function">
    <text evidence="11">Has a role in transcriptional regulation. Acts in parallel with the Ras/MAPK and the PI3K/PKB pathways in the control of cell identity and cellular growth. Essential for regulation of the cytoskeleton and cell growth but not for cell proliferation or growth rate. Required specifically for the microtubule-based basal transport of lipid droplets. Plays a partially redundant function downstream of Raf in cell fate specification in the developing eye. Pair-rule protein that regulates embryonic cellularization, gastrulation and segmentation.</text>
</comment>
<feature type="compositionally biased region" description="Polar residues" evidence="13">
    <location>
        <begin position="162"/>
        <end position="187"/>
    </location>
</feature>
<dbReference type="AlphaFoldDB" id="A0ABD6EJ12"/>
<evidence type="ECO:0000256" key="11">
    <source>
        <dbReference type="ARBA" id="ARBA00024653"/>
    </source>
</evidence>
<feature type="compositionally biased region" description="Polar residues" evidence="13">
    <location>
        <begin position="266"/>
        <end position="289"/>
    </location>
</feature>
<evidence type="ECO:0000256" key="5">
    <source>
        <dbReference type="ARBA" id="ARBA00022553"/>
    </source>
</evidence>
<dbReference type="InterPro" id="IPR043640">
    <property type="entry name" value="AF4/FMR2_CHD"/>
</dbReference>
<dbReference type="GO" id="GO:0005634">
    <property type="term" value="C:nucleus"/>
    <property type="evidence" value="ECO:0007669"/>
    <property type="project" value="UniProtKB-SubCell"/>
</dbReference>
<dbReference type="InterPro" id="IPR007797">
    <property type="entry name" value="AF4/FMR2"/>
</dbReference>
<evidence type="ECO:0000256" key="13">
    <source>
        <dbReference type="SAM" id="MobiDB-lite"/>
    </source>
</evidence>
<name>A0ABD6EJ12_9BILA</name>
<feature type="compositionally biased region" description="Basic and acidic residues" evidence="13">
    <location>
        <begin position="190"/>
        <end position="203"/>
    </location>
</feature>
<feature type="region of interest" description="Disordered" evidence="13">
    <location>
        <begin position="138"/>
        <end position="354"/>
    </location>
</feature>
<protein>
    <recommendedName>
        <fullName evidence="3">AF4/FMR2 family member lilli</fullName>
    </recommendedName>
    <alternativeName>
        <fullName evidence="12">Protein lilliputian</fullName>
    </alternativeName>
</protein>
<evidence type="ECO:0000313" key="15">
    <source>
        <dbReference type="EMBL" id="MFH4976963.1"/>
    </source>
</evidence>
<feature type="compositionally biased region" description="Basic and acidic residues" evidence="13">
    <location>
        <begin position="291"/>
        <end position="300"/>
    </location>
</feature>
<dbReference type="PANTHER" id="PTHR10528:SF17">
    <property type="entry name" value="AF4_FMR2 FAMILY MEMBER LILLI"/>
    <property type="match status" value="1"/>
</dbReference>
<dbReference type="Pfam" id="PF18876">
    <property type="entry name" value="AFF4_CHD"/>
    <property type="match status" value="1"/>
</dbReference>
<reference evidence="15 16" key="1">
    <citation type="submission" date="2024-08" db="EMBL/GenBank/DDBJ databases">
        <title>Gnathostoma spinigerum genome.</title>
        <authorList>
            <person name="Gonzalez-Bertolin B."/>
            <person name="Monzon S."/>
            <person name="Zaballos A."/>
            <person name="Jimenez P."/>
            <person name="Dekumyoy P."/>
            <person name="Varona S."/>
            <person name="Cuesta I."/>
            <person name="Sumanam S."/>
            <person name="Adisakwattana P."/>
            <person name="Gasser R.B."/>
            <person name="Hernandez-Gonzalez A."/>
            <person name="Young N.D."/>
            <person name="Perteguer M.J."/>
        </authorList>
    </citation>
    <scope>NUCLEOTIDE SEQUENCE [LARGE SCALE GENOMIC DNA]</scope>
    <source>
        <strain evidence="15">AL3</strain>
        <tissue evidence="15">Liver</tissue>
    </source>
</reference>
<evidence type="ECO:0000256" key="3">
    <source>
        <dbReference type="ARBA" id="ARBA00021888"/>
    </source>
</evidence>
<accession>A0ABD6EJ12</accession>
<dbReference type="GO" id="GO:0003677">
    <property type="term" value="F:DNA binding"/>
    <property type="evidence" value="ECO:0007669"/>
    <property type="project" value="UniProtKB-KW"/>
</dbReference>
<sequence>MNDLFGDDKKYMRSEEKDSKTLRNGKKKRNDGSRKADKWEKQQKEDGESPDSGIVDSGSVESDREPREQQRDHPCTSSIIDVMARLDPMLSPVRQPSLPPVVRNDGITSLKCVLDLSTLSSNERSRLFKNVHSVKAMMEKTGLPPKPALSPTPRPSLCHSPSPFSTKSLSPAQLSQETRKSCTSLPSVSRDAKKTDWKADNELSKSSSFTRQRVNSDVVATSKQKRDDFDAESSSSSASHKNGLIKVHTTSTSVDEMKNERRAVKKNNSSEPSRLYKKSSNASSSTVLVQKNEDREKIERPGSSFSESSASTKKREGQREKERTKDVEKGKLGSKEKEKVKVEVESGSNGAVKPEKDICGEKSCDELTIKKERRNTSSEKPLPLKKPHRTSMSCHAGMLAPKCKFKLELNDDGSFKSANYYQNDVARPLKHKADHETSDKMRKIMLYFDSVVYFILSAATLSSSQNRQCTMVKETAELLKNTTNRFAVINNSFTPRMIHFVSRLKVLSARVQSVLNYHVYKSQEPQAYKYSAALSKFDSQCHELEAAALRNEALANVTGSQSARSAATPSPASSTHSAANERFKEITLPLAVYQLQKGLVKIFQSKLNSQQLWDKTNSVMEPIDREMILTLDRICGELTMESGLVQLSEYLATGVAWLRDEYEDEKASEQQFT</sequence>
<feature type="compositionally biased region" description="Basic and acidic residues" evidence="13">
    <location>
        <begin position="30"/>
        <end position="47"/>
    </location>
</feature>
<feature type="region of interest" description="Disordered" evidence="13">
    <location>
        <begin position="1"/>
        <end position="77"/>
    </location>
</feature>
<feature type="region of interest" description="Disordered" evidence="13">
    <location>
        <begin position="370"/>
        <end position="390"/>
    </location>
</feature>
<dbReference type="GO" id="GO:0007366">
    <property type="term" value="P:periodic partitioning by pair rule gene"/>
    <property type="evidence" value="ECO:0007669"/>
    <property type="project" value="UniProtKB-KW"/>
</dbReference>
<feature type="domain" description="AF4/FMR2 C-terminal homology" evidence="14">
    <location>
        <begin position="409"/>
        <end position="661"/>
    </location>
</feature>
<keyword evidence="8" id="KW-0238">DNA-binding</keyword>
<comment type="similarity">
    <text evidence="2">Belongs to the AF4 family.</text>
</comment>
<feature type="compositionally biased region" description="Basic and acidic residues" evidence="13">
    <location>
        <begin position="1"/>
        <end position="21"/>
    </location>
</feature>
<feature type="compositionally biased region" description="Pro residues" evidence="13">
    <location>
        <begin position="144"/>
        <end position="154"/>
    </location>
</feature>
<evidence type="ECO:0000259" key="14">
    <source>
        <dbReference type="Pfam" id="PF18876"/>
    </source>
</evidence>
<comment type="subcellular location">
    <subcellularLocation>
        <location evidence="1">Nucleus</location>
    </subcellularLocation>
</comment>
<evidence type="ECO:0000256" key="8">
    <source>
        <dbReference type="ARBA" id="ARBA00023125"/>
    </source>
</evidence>
<keyword evidence="16" id="KW-1185">Reference proteome</keyword>
<feature type="compositionally biased region" description="Basic and acidic residues" evidence="13">
    <location>
        <begin position="61"/>
        <end position="74"/>
    </location>
</feature>
<dbReference type="PANTHER" id="PTHR10528">
    <property type="entry name" value="AF4/FMR2 FAMILY MEMBER"/>
    <property type="match status" value="1"/>
</dbReference>
<keyword evidence="5" id="KW-0597">Phosphoprotein</keyword>
<proteinExistence type="inferred from homology"/>
<evidence type="ECO:0000256" key="2">
    <source>
        <dbReference type="ARBA" id="ARBA00007354"/>
    </source>
</evidence>
<evidence type="ECO:0000256" key="4">
    <source>
        <dbReference type="ARBA" id="ARBA00022473"/>
    </source>
</evidence>
<comment type="caution">
    <text evidence="15">The sequence shown here is derived from an EMBL/GenBank/DDBJ whole genome shotgun (WGS) entry which is preliminary data.</text>
</comment>
<evidence type="ECO:0000256" key="9">
    <source>
        <dbReference type="ARBA" id="ARBA00023163"/>
    </source>
</evidence>
<dbReference type="EMBL" id="JBGFUD010001960">
    <property type="protein sequence ID" value="MFH4976963.1"/>
    <property type="molecule type" value="Genomic_DNA"/>
</dbReference>